<name>A0A1B2DTG9_9BACL</name>
<proteinExistence type="predicted"/>
<evidence type="ECO:0000313" key="1">
    <source>
        <dbReference type="EMBL" id="ANY71001.1"/>
    </source>
</evidence>
<dbReference type="EMBL" id="CP016808">
    <property type="protein sequence ID" value="ANY71001.1"/>
    <property type="molecule type" value="Genomic_DNA"/>
</dbReference>
<reference evidence="1" key="1">
    <citation type="submission" date="2016-08" db="EMBL/GenBank/DDBJ databases">
        <title>Complete Genome Seqeunce of Paenibacillus sp. BIHB 4019 from tea rhizoplane.</title>
        <authorList>
            <person name="Thakur R."/>
            <person name="Swarnkar M.K."/>
            <person name="Gulati A."/>
        </authorList>
    </citation>
    <scope>NUCLEOTIDE SEQUENCE [LARGE SCALE GENOMIC DNA]</scope>
    <source>
        <strain evidence="1">BIHB4019</strain>
    </source>
</reference>
<sequence>MLHVLKTRPANVKPQLVQNNVALTPYYGINGGFFYEKSLLSIAVVNSLAVNEEQGEYGSGSENAKYARGTLVWDGVKDQLSVQIASKASELKVQDHTRFWAQGGISMSIGNDTGWLAQAEQENAPFPDDARLRSAAVYDQLGNIYLVVSSTKGSLAAFREAVIEKIGDNKLAGGIFLDGDGSSQLRSAEATLQGDSRPVVQMLRIMK</sequence>
<gene>
    <name evidence="1" type="ORF">BBD42_26145</name>
</gene>
<dbReference type="AlphaFoldDB" id="A0A1B2DTG9"/>
<evidence type="ECO:0008006" key="2">
    <source>
        <dbReference type="Google" id="ProtNLM"/>
    </source>
</evidence>
<protein>
    <recommendedName>
        <fullName evidence="2">Phosphodiester glycosidase domain-containing protein</fullName>
    </recommendedName>
</protein>
<accession>A0A1B2DTG9</accession>
<organism evidence="1">
    <name type="scientific">Paenibacillus sp. BIHB 4019</name>
    <dbReference type="NCBI Taxonomy" id="1870819"/>
    <lineage>
        <taxon>Bacteria</taxon>
        <taxon>Bacillati</taxon>
        <taxon>Bacillota</taxon>
        <taxon>Bacilli</taxon>
        <taxon>Bacillales</taxon>
        <taxon>Paenibacillaceae</taxon>
        <taxon>Paenibacillus</taxon>
    </lineage>
</organism>